<organism evidence="3 4">
    <name type="scientific">Oligosphaera ethanolica</name>
    <dbReference type="NCBI Taxonomy" id="760260"/>
    <lineage>
        <taxon>Bacteria</taxon>
        <taxon>Pseudomonadati</taxon>
        <taxon>Lentisphaerota</taxon>
        <taxon>Oligosphaeria</taxon>
        <taxon>Oligosphaerales</taxon>
        <taxon>Oligosphaeraceae</taxon>
        <taxon>Oligosphaera</taxon>
    </lineage>
</organism>
<dbReference type="EMBL" id="JAUSVL010000001">
    <property type="protein sequence ID" value="MDQ0290857.1"/>
    <property type="molecule type" value="Genomic_DNA"/>
</dbReference>
<proteinExistence type="predicted"/>
<gene>
    <name evidence="3" type="ORF">J3R75_002964</name>
</gene>
<evidence type="ECO:0000259" key="2">
    <source>
        <dbReference type="Pfam" id="PF13635"/>
    </source>
</evidence>
<dbReference type="Pfam" id="PF13173">
    <property type="entry name" value="AAA_14"/>
    <property type="match status" value="1"/>
</dbReference>
<name>A0AAE3VHR2_9BACT</name>
<dbReference type="SUPFAM" id="SSF52540">
    <property type="entry name" value="P-loop containing nucleoside triphosphate hydrolases"/>
    <property type="match status" value="1"/>
</dbReference>
<dbReference type="InterPro" id="IPR025420">
    <property type="entry name" value="DUF4143"/>
</dbReference>
<dbReference type="Pfam" id="PF13635">
    <property type="entry name" value="DUF4143"/>
    <property type="match status" value="1"/>
</dbReference>
<feature type="domain" description="DUF4143" evidence="2">
    <location>
        <begin position="196"/>
        <end position="369"/>
    </location>
</feature>
<evidence type="ECO:0000259" key="1">
    <source>
        <dbReference type="Pfam" id="PF13173"/>
    </source>
</evidence>
<feature type="domain" description="AAA" evidence="1">
    <location>
        <begin position="20"/>
        <end position="135"/>
    </location>
</feature>
<dbReference type="InterPro" id="IPR041682">
    <property type="entry name" value="AAA_14"/>
</dbReference>
<dbReference type="InterPro" id="IPR027417">
    <property type="entry name" value="P-loop_NTPase"/>
</dbReference>
<protein>
    <submittedName>
        <fullName evidence="3">AAA+ superfamily ATPase</fullName>
    </submittedName>
</protein>
<sequence length="419" mass="47245">MTYITRSIEGLVQASSRAYKALLITGPRQVGKSTLLKHLFPERRYITLDDPFLEEQAKTDSTMFFTLNPPPLIIDEVQRAPILFRHIKMACDEAEAKGQFMLTGSQHFLLMKDVSESLAGRIGIIELSGLSLREIQSDPFSLRFIPTTDYILERRKTVRTPVNIWDTIHRGSYPELQKSETDWSTFYGNYVKSYIERDIRELTVVQNLDAFRRFVIAAAARTGQVLNCSNIADEAGVDVTTVKRWLSLLESSGIIYLLEPFAASALKRATKTPKLYFRDTGLACYLTRWLSSDALAYGAMSGPMFETFAISEILKSFANIGLDYRNFVSYYRGRDKKKISKEGDVLEMDCEIDLIIEENGVLHPVEIKKNANVSAADTSAFLVLDKIAGKTRGMGAVLCSCPQPGTLRENVLQIPIWYI</sequence>
<accession>A0AAE3VHR2</accession>
<dbReference type="RefSeq" id="WP_307262826.1">
    <property type="nucleotide sequence ID" value="NZ_JAUSVL010000001.1"/>
</dbReference>
<dbReference type="AlphaFoldDB" id="A0AAE3VHR2"/>
<evidence type="ECO:0000313" key="4">
    <source>
        <dbReference type="Proteomes" id="UP001238163"/>
    </source>
</evidence>
<dbReference type="PANTHER" id="PTHR43566:SF2">
    <property type="entry name" value="DUF4143 DOMAIN-CONTAINING PROTEIN"/>
    <property type="match status" value="1"/>
</dbReference>
<dbReference type="PANTHER" id="PTHR43566">
    <property type="entry name" value="CONSERVED PROTEIN"/>
    <property type="match status" value="1"/>
</dbReference>
<dbReference type="Proteomes" id="UP001238163">
    <property type="component" value="Unassembled WGS sequence"/>
</dbReference>
<keyword evidence="4" id="KW-1185">Reference proteome</keyword>
<comment type="caution">
    <text evidence="3">The sequence shown here is derived from an EMBL/GenBank/DDBJ whole genome shotgun (WGS) entry which is preliminary data.</text>
</comment>
<reference evidence="3" key="1">
    <citation type="submission" date="2023-07" db="EMBL/GenBank/DDBJ databases">
        <title>Genomic Encyclopedia of Type Strains, Phase IV (KMG-IV): sequencing the most valuable type-strain genomes for metagenomic binning, comparative biology and taxonomic classification.</title>
        <authorList>
            <person name="Goeker M."/>
        </authorList>
    </citation>
    <scope>NUCLEOTIDE SEQUENCE</scope>
    <source>
        <strain evidence="3">DSM 24202</strain>
    </source>
</reference>
<evidence type="ECO:0000313" key="3">
    <source>
        <dbReference type="EMBL" id="MDQ0290857.1"/>
    </source>
</evidence>